<dbReference type="PANTHER" id="PTHR36698">
    <property type="entry name" value="BLL5892 PROTEIN"/>
    <property type="match status" value="1"/>
</dbReference>
<sequence>METRAHHILIGLFTVIVVGAALAFALWLGKVDRDRQFHHYDVVFEEAVAGLSKGSTVEFNGIKIGEVDSLRLDPQDPRRVLARIRVDSEAPIRTDTRARLAPAGITGIYTIRLTSGDDPGSKPLRPLDGEVPVIVAEPSPLTKLMAEGGDVMLNVNELLIQARALFSSENAAAVGRTLQHLEQTAGTLAAQREDMGEALRQLALASAQANGMLAEARRMLGTTNRLLDDQGTQTLESAQRAMAAFEQTMQRVDGLVADNRSQFDSGMRGIAELGPAVSELRRTLASLHSITRQLENRPADYLLGLESTREFQP</sequence>
<dbReference type="RefSeq" id="WP_136384784.1">
    <property type="nucleotide sequence ID" value="NZ_SSOD01000006.1"/>
</dbReference>
<evidence type="ECO:0000313" key="4">
    <source>
        <dbReference type="Proteomes" id="UP000307956"/>
    </source>
</evidence>
<dbReference type="AlphaFoldDB" id="A0A4V6RX47"/>
<feature type="transmembrane region" description="Helical" evidence="1">
    <location>
        <begin position="6"/>
        <end position="28"/>
    </location>
</feature>
<dbReference type="InterPro" id="IPR003399">
    <property type="entry name" value="Mce/MlaD"/>
</dbReference>
<gene>
    <name evidence="3" type="ORF">E6O51_09690</name>
</gene>
<dbReference type="Pfam" id="PF02470">
    <property type="entry name" value="MlaD"/>
    <property type="match status" value="1"/>
</dbReference>
<proteinExistence type="predicted"/>
<evidence type="ECO:0000259" key="2">
    <source>
        <dbReference type="Pfam" id="PF02470"/>
    </source>
</evidence>
<keyword evidence="1" id="KW-0812">Transmembrane</keyword>
<keyword evidence="4" id="KW-1185">Reference proteome</keyword>
<accession>A0A4V6RX47</accession>
<feature type="domain" description="Mce/MlaD" evidence="2">
    <location>
        <begin position="40"/>
        <end position="115"/>
    </location>
</feature>
<organism evidence="3 4">
    <name type="scientific">Pseudothauera rhizosphaerae</name>
    <dbReference type="NCBI Taxonomy" id="2565932"/>
    <lineage>
        <taxon>Bacteria</taxon>
        <taxon>Pseudomonadati</taxon>
        <taxon>Pseudomonadota</taxon>
        <taxon>Betaproteobacteria</taxon>
        <taxon>Rhodocyclales</taxon>
        <taxon>Zoogloeaceae</taxon>
        <taxon>Pseudothauera</taxon>
    </lineage>
</organism>
<evidence type="ECO:0000256" key="1">
    <source>
        <dbReference type="SAM" id="Phobius"/>
    </source>
</evidence>
<keyword evidence="1" id="KW-1133">Transmembrane helix</keyword>
<dbReference type="Proteomes" id="UP000307956">
    <property type="component" value="Unassembled WGS sequence"/>
</dbReference>
<dbReference type="EMBL" id="SSOD01000006">
    <property type="protein sequence ID" value="THF61710.1"/>
    <property type="molecule type" value="Genomic_DNA"/>
</dbReference>
<protein>
    <submittedName>
        <fullName evidence="3">MCE family protein</fullName>
    </submittedName>
</protein>
<comment type="caution">
    <text evidence="3">The sequence shown here is derived from an EMBL/GenBank/DDBJ whole genome shotgun (WGS) entry which is preliminary data.</text>
</comment>
<name>A0A4V6RX47_9RHOO</name>
<evidence type="ECO:0000313" key="3">
    <source>
        <dbReference type="EMBL" id="THF61710.1"/>
    </source>
</evidence>
<dbReference type="PANTHER" id="PTHR36698:SF2">
    <property type="entry name" value="MCE_MLAD DOMAIN-CONTAINING PROTEIN"/>
    <property type="match status" value="1"/>
</dbReference>
<keyword evidence="1" id="KW-0472">Membrane</keyword>
<dbReference type="OrthoDB" id="5294672at2"/>
<reference evidence="3 4" key="1">
    <citation type="submission" date="2019-04" db="EMBL/GenBank/DDBJ databases">
        <title>Azoarcus rhizosphaerae sp. nov. isolated from rhizosphere of Ficus religiosa.</title>
        <authorList>
            <person name="Lin S.-Y."/>
            <person name="Hameed A."/>
            <person name="Hsu Y.-H."/>
            <person name="Young C.-C."/>
        </authorList>
    </citation>
    <scope>NUCLEOTIDE SEQUENCE [LARGE SCALE GENOMIC DNA]</scope>
    <source>
        <strain evidence="3 4">CC-YHH848</strain>
    </source>
</reference>